<dbReference type="EMBL" id="CP042387">
    <property type="protein sequence ID" value="QEA44576.1"/>
    <property type="molecule type" value="Genomic_DNA"/>
</dbReference>
<evidence type="ECO:0000313" key="3">
    <source>
        <dbReference type="Proteomes" id="UP000321298"/>
    </source>
</evidence>
<keyword evidence="1" id="KW-1133">Transmembrane helix</keyword>
<evidence type="ECO:0000313" key="2">
    <source>
        <dbReference type="EMBL" id="QEA44576.1"/>
    </source>
</evidence>
<protein>
    <submittedName>
        <fullName evidence="2">Uncharacterized protein</fullName>
    </submittedName>
</protein>
<keyword evidence="1" id="KW-0472">Membrane</keyword>
<organism evidence="2 3">
    <name type="scientific">Leuconostoc lactis</name>
    <dbReference type="NCBI Taxonomy" id="1246"/>
    <lineage>
        <taxon>Bacteria</taxon>
        <taxon>Bacillati</taxon>
        <taxon>Bacillota</taxon>
        <taxon>Bacilli</taxon>
        <taxon>Lactobacillales</taxon>
        <taxon>Lactobacillaceae</taxon>
        <taxon>Leuconostoc</taxon>
    </lineage>
</organism>
<gene>
    <name evidence="2" type="ORF">FGL83_07745</name>
</gene>
<dbReference type="Proteomes" id="UP000321298">
    <property type="component" value="Chromosome"/>
</dbReference>
<proteinExistence type="predicted"/>
<dbReference type="AlphaFoldDB" id="A0AAP9EDA9"/>
<evidence type="ECO:0000256" key="1">
    <source>
        <dbReference type="SAM" id="Phobius"/>
    </source>
</evidence>
<feature type="transmembrane region" description="Helical" evidence="1">
    <location>
        <begin position="7"/>
        <end position="33"/>
    </location>
</feature>
<accession>A0AAP9EDA9</accession>
<keyword evidence="1" id="KW-0812">Transmembrane</keyword>
<reference evidence="2 3" key="1">
    <citation type="submission" date="2019-06" db="EMBL/GenBank/DDBJ databases">
        <title>Genome analyses of bacteria isolated from kimchi.</title>
        <authorList>
            <person name="Lee S."/>
            <person name="Ahn S."/>
            <person name="Roh S."/>
        </authorList>
    </citation>
    <scope>NUCLEOTIDE SEQUENCE [LARGE SCALE GENOMIC DNA]</scope>
    <source>
        <strain evidence="2 3">CBA3625</strain>
    </source>
</reference>
<keyword evidence="3" id="KW-1185">Reference proteome</keyword>
<name>A0AAP9EDA9_LEULA</name>
<sequence>MTRVAKIMLAIPTTIVCVDILLMIINGTIMMVLGTLCGFYLIASLAFKESAFCTILHWINTGQLAHKNRDDLSRH</sequence>